<dbReference type="RefSeq" id="WP_044039344.1">
    <property type="nucleotide sequence ID" value="NZ_HG917868.1"/>
</dbReference>
<protein>
    <recommendedName>
        <fullName evidence="10">Diadenylate cyclase</fullName>
        <shortName evidence="10">DAC</shortName>
        <ecNumber evidence="10">2.7.7.85</ecNumber>
    </recommendedName>
    <alternativeName>
        <fullName evidence="10">Cyclic-di-AMP synthase</fullName>
        <shortName evidence="10">c-di-AMP synthase</shortName>
    </alternativeName>
</protein>
<keyword evidence="13" id="KW-1185">Reference proteome</keyword>
<dbReference type="FunFam" id="3.40.1700.10:FF:000002">
    <property type="entry name" value="Diadenylate cyclase"/>
    <property type="match status" value="1"/>
</dbReference>
<dbReference type="GO" id="GO:0106408">
    <property type="term" value="F:diadenylate cyclase activity"/>
    <property type="evidence" value="ECO:0007669"/>
    <property type="project" value="UniProtKB-EC"/>
</dbReference>
<dbReference type="SUPFAM" id="SSF143597">
    <property type="entry name" value="YojJ-like"/>
    <property type="match status" value="1"/>
</dbReference>
<dbReference type="Pfam" id="PF19293">
    <property type="entry name" value="CdaA_N"/>
    <property type="match status" value="1"/>
</dbReference>
<dbReference type="HOGENOM" id="CLU_038561_0_1_9"/>
<accession>W6SIQ6</accession>
<keyword evidence="6 10" id="KW-0547">Nucleotide-binding</keyword>
<evidence type="ECO:0000256" key="9">
    <source>
        <dbReference type="ARBA" id="ARBA00023136"/>
    </source>
</evidence>
<dbReference type="GO" id="GO:0004016">
    <property type="term" value="F:adenylate cyclase activity"/>
    <property type="evidence" value="ECO:0007669"/>
    <property type="project" value="UniProtKB-UniRule"/>
</dbReference>
<dbReference type="EC" id="2.7.7.85" evidence="10"/>
<dbReference type="InterPro" id="IPR036888">
    <property type="entry name" value="DNA_integrity_DisA_N_sf"/>
</dbReference>
<evidence type="ECO:0000313" key="13">
    <source>
        <dbReference type="Proteomes" id="UP000019426"/>
    </source>
</evidence>
<feature type="transmembrane region" description="Helical" evidence="10">
    <location>
        <begin position="6"/>
        <end position="29"/>
    </location>
</feature>
<evidence type="ECO:0000256" key="5">
    <source>
        <dbReference type="ARBA" id="ARBA00022695"/>
    </source>
</evidence>
<evidence type="ECO:0000256" key="6">
    <source>
        <dbReference type="ARBA" id="ARBA00022741"/>
    </source>
</evidence>
<dbReference type="InterPro" id="IPR014046">
    <property type="entry name" value="C-di-AMP_synthase"/>
</dbReference>
<dbReference type="eggNOG" id="COG1624">
    <property type="taxonomic scope" value="Bacteria"/>
</dbReference>
<comment type="function">
    <text evidence="10">Catalyzes the condensation of 2 ATP molecules into cyclic di-AMP (c-di-AMP), a second messenger used to regulate differing processes in different bacteria.</text>
</comment>
<evidence type="ECO:0000259" key="11">
    <source>
        <dbReference type="PROSITE" id="PS51794"/>
    </source>
</evidence>
<dbReference type="InterPro" id="IPR045585">
    <property type="entry name" value="CdaA_N"/>
</dbReference>
<keyword evidence="7 10" id="KW-0067">ATP-binding</keyword>
<dbReference type="Proteomes" id="UP000019426">
    <property type="component" value="Chromosome M2/40_rep1"/>
</dbReference>
<dbReference type="Pfam" id="PF02457">
    <property type="entry name" value="DAC"/>
    <property type="match status" value="1"/>
</dbReference>
<dbReference type="NCBIfam" id="TIGR00159">
    <property type="entry name" value="diadenylate cyclase CdaA"/>
    <property type="match status" value="1"/>
</dbReference>
<evidence type="ECO:0000313" key="12">
    <source>
        <dbReference type="EMBL" id="CDM69545.1"/>
    </source>
</evidence>
<dbReference type="KEGG" id="clt:CM240_2408"/>
<comment type="catalytic activity">
    <reaction evidence="1 10">
        <text>2 ATP = 3',3'-c-di-AMP + 2 diphosphate</text>
        <dbReference type="Rhea" id="RHEA:35655"/>
        <dbReference type="ChEBI" id="CHEBI:30616"/>
        <dbReference type="ChEBI" id="CHEBI:33019"/>
        <dbReference type="ChEBI" id="CHEBI:71500"/>
        <dbReference type="EC" id="2.7.7.85"/>
    </reaction>
</comment>
<keyword evidence="8 10" id="KW-1133">Transmembrane helix</keyword>
<dbReference type="PIRSF" id="PIRSF004793">
    <property type="entry name" value="UCP004793"/>
    <property type="match status" value="1"/>
</dbReference>
<dbReference type="GO" id="GO:0006171">
    <property type="term" value="P:cAMP biosynthetic process"/>
    <property type="evidence" value="ECO:0007669"/>
    <property type="project" value="InterPro"/>
</dbReference>
<reference evidence="12 13" key="1">
    <citation type="submission" date="2013-11" db="EMBL/GenBank/DDBJ databases">
        <title>Complete genome sequence of Clostridum sp. M2/40.</title>
        <authorList>
            <person name="Wibberg D."/>
            <person name="Puehler A."/>
            <person name="Schlueter A."/>
        </authorList>
    </citation>
    <scope>NUCLEOTIDE SEQUENCE [LARGE SCALE GENOMIC DNA]</scope>
    <source>
        <strain evidence="13">M2/40</strain>
    </source>
</reference>
<evidence type="ECO:0000256" key="10">
    <source>
        <dbReference type="HAMAP-Rule" id="MF_01499"/>
    </source>
</evidence>
<dbReference type="Gene3D" id="3.40.1700.10">
    <property type="entry name" value="DNA integrity scanning protein, DisA, N-terminal domain"/>
    <property type="match status" value="1"/>
</dbReference>
<dbReference type="AlphaFoldDB" id="W6SIQ6"/>
<evidence type="ECO:0000256" key="3">
    <source>
        <dbReference type="ARBA" id="ARBA00022679"/>
    </source>
</evidence>
<evidence type="ECO:0000256" key="4">
    <source>
        <dbReference type="ARBA" id="ARBA00022692"/>
    </source>
</evidence>
<sequence>MDFLKMVIRIITDINLIDIIDILVVSYIFYKIYTLINQTRAIQLLKGLALVFVLIPISSFLNLTLLNWILNKTITIGVLSIVIIFQPEIRSALERLGRGKLLDKGFFYDDGVNKEVMSELLKAVENMSNSKTGALIVLERNTGLKDITETGVKINADVKSALLETIFFENTALHDGAVIIKENKIDSAGCFLPLSKIDIISKSIGTRHRAAIGISEVSDAIAIVVSEETGIISLTFNGKLTRGYSIESLEKSLIKFMDKSKKVRKDEIRRKVGKWIGIKEKKD</sequence>
<dbReference type="InterPro" id="IPR050338">
    <property type="entry name" value="DisA"/>
</dbReference>
<keyword evidence="2 10" id="KW-1003">Cell membrane</keyword>
<name>W6SIQ6_9CLOT</name>
<comment type="caution">
    <text evidence="10">Lacks conserved residue(s) required for the propagation of feature annotation.</text>
</comment>
<comment type="subunit">
    <text evidence="10">Probably a homodimer.</text>
</comment>
<dbReference type="HAMAP" id="MF_01499">
    <property type="entry name" value="DacA"/>
    <property type="match status" value="1"/>
</dbReference>
<gene>
    <name evidence="10" type="primary">dacA</name>
    <name evidence="12" type="ORF">CM240_2408</name>
</gene>
<comment type="similarity">
    <text evidence="10">Belongs to the adenylate cyclase family. DacA/CdaA subfamily.</text>
</comment>
<feature type="domain" description="DAC" evidence="11">
    <location>
        <begin position="86"/>
        <end position="248"/>
    </location>
</feature>
<evidence type="ECO:0000256" key="8">
    <source>
        <dbReference type="ARBA" id="ARBA00022989"/>
    </source>
</evidence>
<keyword evidence="5 10" id="KW-0548">Nucleotidyltransferase</keyword>
<feature type="transmembrane region" description="Helical" evidence="10">
    <location>
        <begin position="65"/>
        <end position="85"/>
    </location>
</feature>
<evidence type="ECO:0000256" key="2">
    <source>
        <dbReference type="ARBA" id="ARBA00022475"/>
    </source>
</evidence>
<dbReference type="PANTHER" id="PTHR34185">
    <property type="entry name" value="DIADENYLATE CYCLASE"/>
    <property type="match status" value="1"/>
</dbReference>
<dbReference type="EMBL" id="HG917868">
    <property type="protein sequence ID" value="CDM69545.1"/>
    <property type="molecule type" value="Genomic_DNA"/>
</dbReference>
<dbReference type="OrthoDB" id="9807385at2"/>
<evidence type="ECO:0000256" key="7">
    <source>
        <dbReference type="ARBA" id="ARBA00022840"/>
    </source>
</evidence>
<organism evidence="12 13">
    <name type="scientific">Clostridium bornimense</name>
    <dbReference type="NCBI Taxonomy" id="1216932"/>
    <lineage>
        <taxon>Bacteria</taxon>
        <taxon>Bacillati</taxon>
        <taxon>Bacillota</taxon>
        <taxon>Clostridia</taxon>
        <taxon>Eubacteriales</taxon>
        <taxon>Clostridiaceae</taxon>
        <taxon>Clostridium</taxon>
    </lineage>
</organism>
<evidence type="ECO:0000256" key="1">
    <source>
        <dbReference type="ARBA" id="ARBA00000877"/>
    </source>
</evidence>
<dbReference type="GO" id="GO:0005524">
    <property type="term" value="F:ATP binding"/>
    <property type="evidence" value="ECO:0007669"/>
    <property type="project" value="UniProtKB-UniRule"/>
</dbReference>
<dbReference type="InterPro" id="IPR003390">
    <property type="entry name" value="DNA_integrity_scan_DisA_N"/>
</dbReference>
<dbReference type="STRING" id="1216932.CM240_2408"/>
<proteinExistence type="inferred from homology"/>
<dbReference type="PROSITE" id="PS51794">
    <property type="entry name" value="DAC"/>
    <property type="match status" value="1"/>
</dbReference>
<dbReference type="PANTHER" id="PTHR34185:SF1">
    <property type="entry name" value="DIADENYLATE CYCLASE"/>
    <property type="match status" value="1"/>
</dbReference>
<dbReference type="PATRIC" id="fig|1216932.3.peg.2386"/>
<keyword evidence="4 10" id="KW-0812">Transmembrane</keyword>
<dbReference type="InterPro" id="IPR034701">
    <property type="entry name" value="CdaA"/>
</dbReference>
<keyword evidence="9 10" id="KW-0472">Membrane</keyword>
<feature type="transmembrane region" description="Helical" evidence="10">
    <location>
        <begin position="41"/>
        <end position="59"/>
    </location>
</feature>
<keyword evidence="3 10" id="KW-0808">Transferase</keyword>